<dbReference type="InterPro" id="IPR001789">
    <property type="entry name" value="Sig_transdc_resp-reg_receiver"/>
</dbReference>
<dbReference type="PROSITE" id="PS50110">
    <property type="entry name" value="RESPONSE_REGULATORY"/>
    <property type="match status" value="1"/>
</dbReference>
<evidence type="ECO:0000256" key="1">
    <source>
        <dbReference type="ARBA" id="ARBA00022553"/>
    </source>
</evidence>
<sequence length="128" mass="13857">MHRRSPVVAVVDDEEHVRFALHRLLRSAGFEVLVYGSGSEFLRHAAASAPDCVVLDLHMRGQSGFDAQEALAKAQLSIPVVMLTGNDTRENRARAIANGANAYLTKPIDDEILIDAIVAAIRSRGSHA</sequence>
<keyword evidence="1 2" id="KW-0597">Phosphoprotein</keyword>
<evidence type="ECO:0000313" key="4">
    <source>
        <dbReference type="EMBL" id="RNF83315.1"/>
    </source>
</evidence>
<dbReference type="RefSeq" id="WP_123088446.1">
    <property type="nucleotide sequence ID" value="NZ_RIBS01000005.1"/>
</dbReference>
<dbReference type="InterPro" id="IPR011006">
    <property type="entry name" value="CheY-like_superfamily"/>
</dbReference>
<keyword evidence="5" id="KW-1185">Reference proteome</keyword>
<dbReference type="GO" id="GO:0000160">
    <property type="term" value="P:phosphorelay signal transduction system"/>
    <property type="evidence" value="ECO:0007669"/>
    <property type="project" value="InterPro"/>
</dbReference>
<evidence type="ECO:0000259" key="3">
    <source>
        <dbReference type="PROSITE" id="PS50110"/>
    </source>
</evidence>
<dbReference type="SUPFAM" id="SSF52172">
    <property type="entry name" value="CheY-like"/>
    <property type="match status" value="1"/>
</dbReference>
<proteinExistence type="predicted"/>
<dbReference type="PANTHER" id="PTHR44591:SF3">
    <property type="entry name" value="RESPONSE REGULATORY DOMAIN-CONTAINING PROTEIN"/>
    <property type="match status" value="1"/>
</dbReference>
<organism evidence="4 5">
    <name type="scientific">Montanilutibacter psychrotolerans</name>
    <dbReference type="NCBI Taxonomy" id="1327343"/>
    <lineage>
        <taxon>Bacteria</taxon>
        <taxon>Pseudomonadati</taxon>
        <taxon>Pseudomonadota</taxon>
        <taxon>Gammaproteobacteria</taxon>
        <taxon>Lysobacterales</taxon>
        <taxon>Lysobacteraceae</taxon>
        <taxon>Montanilutibacter</taxon>
    </lineage>
</organism>
<gene>
    <name evidence="4" type="ORF">EER27_12550</name>
</gene>
<feature type="modified residue" description="4-aspartylphosphate" evidence="2">
    <location>
        <position position="56"/>
    </location>
</feature>
<feature type="domain" description="Response regulatory" evidence="3">
    <location>
        <begin position="7"/>
        <end position="121"/>
    </location>
</feature>
<reference evidence="4 5" key="1">
    <citation type="submission" date="2018-11" db="EMBL/GenBank/DDBJ databases">
        <title>Lysobacter cryohumiis sp. nov., isolated from soil in the Tianshan Mountains, Xinjiang, China.</title>
        <authorList>
            <person name="Luo Y."/>
            <person name="Sheng H."/>
        </authorList>
    </citation>
    <scope>NUCLEOTIDE SEQUENCE [LARGE SCALE GENOMIC DNA]</scope>
    <source>
        <strain evidence="4 5">ZS60</strain>
    </source>
</reference>
<dbReference type="PANTHER" id="PTHR44591">
    <property type="entry name" value="STRESS RESPONSE REGULATOR PROTEIN 1"/>
    <property type="match status" value="1"/>
</dbReference>
<name>A0A3M8SRJ4_9GAMM</name>
<dbReference type="Gene3D" id="3.40.50.2300">
    <property type="match status" value="1"/>
</dbReference>
<comment type="caution">
    <text evidence="4">The sequence shown here is derived from an EMBL/GenBank/DDBJ whole genome shotgun (WGS) entry which is preliminary data.</text>
</comment>
<evidence type="ECO:0000256" key="2">
    <source>
        <dbReference type="PROSITE-ProRule" id="PRU00169"/>
    </source>
</evidence>
<dbReference type="AlphaFoldDB" id="A0A3M8SRJ4"/>
<dbReference type="Proteomes" id="UP000267049">
    <property type="component" value="Unassembled WGS sequence"/>
</dbReference>
<dbReference type="OrthoDB" id="9782655at2"/>
<protein>
    <submittedName>
        <fullName evidence="4">Response regulator</fullName>
    </submittedName>
</protein>
<accession>A0A3M8SRJ4</accession>
<dbReference type="SMART" id="SM00448">
    <property type="entry name" value="REC"/>
    <property type="match status" value="1"/>
</dbReference>
<dbReference type="Pfam" id="PF00072">
    <property type="entry name" value="Response_reg"/>
    <property type="match status" value="1"/>
</dbReference>
<dbReference type="InterPro" id="IPR050595">
    <property type="entry name" value="Bact_response_regulator"/>
</dbReference>
<evidence type="ECO:0000313" key="5">
    <source>
        <dbReference type="Proteomes" id="UP000267049"/>
    </source>
</evidence>
<dbReference type="EMBL" id="RIBS01000005">
    <property type="protein sequence ID" value="RNF83315.1"/>
    <property type="molecule type" value="Genomic_DNA"/>
</dbReference>